<dbReference type="InterPro" id="IPR005532">
    <property type="entry name" value="SUMF_dom"/>
</dbReference>
<evidence type="ECO:0000259" key="1">
    <source>
        <dbReference type="Pfam" id="PF03781"/>
    </source>
</evidence>
<dbReference type="EMBL" id="JFAX01000010">
    <property type="protein sequence ID" value="EXI67402.1"/>
    <property type="molecule type" value="Genomic_DNA"/>
</dbReference>
<dbReference type="Proteomes" id="UP000020218">
    <property type="component" value="Unassembled WGS sequence"/>
</dbReference>
<dbReference type="InterPro" id="IPR016187">
    <property type="entry name" value="CTDL_fold"/>
</dbReference>
<gene>
    <name evidence="2" type="primary">pkn1_2</name>
    <name evidence="2" type="ORF">AW08_01958</name>
</gene>
<keyword evidence="3" id="KW-1185">Reference proteome</keyword>
<dbReference type="STRING" id="1454001.AW08_01958"/>
<comment type="caution">
    <text evidence="2">The sequence shown here is derived from an EMBL/GenBank/DDBJ whole genome shotgun (WGS) entry which is preliminary data.</text>
</comment>
<dbReference type="AlphaFoldDB" id="A0A011NS32"/>
<sequence>MMSSRDLHSTRLPDGAELPFAIPGAERQADDAFGPRLTLAVGHARQTFRWIPPGHFQMGSPVDEAARGNAEILHEVTLSRGFWLADTACTQALWMAVWPVNPSHFADDPRNPVENVAWHDAQRFIGELNRRLPGVQARLPSEAEWEYACRAGTTTPFSFGTTVSTDEVNYHGAFPYPGGEPGPSRQRPLPVASLPPNAWGLHEMHGNVWEWCEDWYADYPQEPQVDPRGPSFGKMRVLRGGTWSDPARYARSATRSRIEPVYRPRSTGFRLVLGPP</sequence>
<dbReference type="GO" id="GO:0120147">
    <property type="term" value="F:formylglycine-generating oxidase activity"/>
    <property type="evidence" value="ECO:0007669"/>
    <property type="project" value="TreeGrafter"/>
</dbReference>
<accession>A0A011NS32</accession>
<protein>
    <submittedName>
        <fullName evidence="2">Serine/threonine-protein kinase pkn1</fullName>
        <ecNumber evidence="2">2.7.11.1</ecNumber>
    </submittedName>
</protein>
<dbReference type="PANTHER" id="PTHR23150">
    <property type="entry name" value="SULFATASE MODIFYING FACTOR 1, 2"/>
    <property type="match status" value="1"/>
</dbReference>
<dbReference type="SUPFAM" id="SSF56436">
    <property type="entry name" value="C-type lectin-like"/>
    <property type="match status" value="1"/>
</dbReference>
<evidence type="ECO:0000313" key="3">
    <source>
        <dbReference type="Proteomes" id="UP000020218"/>
    </source>
</evidence>
<dbReference type="GO" id="GO:0004674">
    <property type="term" value="F:protein serine/threonine kinase activity"/>
    <property type="evidence" value="ECO:0007669"/>
    <property type="project" value="UniProtKB-EC"/>
</dbReference>
<dbReference type="Pfam" id="PF03781">
    <property type="entry name" value="FGE-sulfatase"/>
    <property type="match status" value="1"/>
</dbReference>
<evidence type="ECO:0000313" key="2">
    <source>
        <dbReference type="EMBL" id="EXI67402.1"/>
    </source>
</evidence>
<proteinExistence type="predicted"/>
<dbReference type="EC" id="2.7.11.1" evidence="2"/>
<dbReference type="PANTHER" id="PTHR23150:SF19">
    <property type="entry name" value="FORMYLGLYCINE-GENERATING ENZYME"/>
    <property type="match status" value="1"/>
</dbReference>
<dbReference type="PATRIC" id="fig|1454001.3.peg.1998"/>
<dbReference type="InterPro" id="IPR051043">
    <property type="entry name" value="Sulfatase_Mod_Factor_Kinase"/>
</dbReference>
<reference evidence="2" key="1">
    <citation type="submission" date="2014-02" db="EMBL/GenBank/DDBJ databases">
        <title>Expanding our view of genomic diversity in Candidatus Accumulibacter clades.</title>
        <authorList>
            <person name="Skennerton C.T."/>
            <person name="Barr J.J."/>
            <person name="Slater F.R."/>
            <person name="Bond P.L."/>
            <person name="Tyson G.W."/>
        </authorList>
    </citation>
    <scope>NUCLEOTIDE SEQUENCE [LARGE SCALE GENOMIC DNA]</scope>
</reference>
<dbReference type="Gene3D" id="3.90.1580.10">
    <property type="entry name" value="paralog of FGE (formylglycine-generating enzyme)"/>
    <property type="match status" value="1"/>
</dbReference>
<feature type="domain" description="Sulfatase-modifying factor enzyme-like" evidence="1">
    <location>
        <begin position="50"/>
        <end position="272"/>
    </location>
</feature>
<organism evidence="2 3">
    <name type="scientific">Candidatus Accumulibacter adjunctus</name>
    <dbReference type="NCBI Taxonomy" id="1454001"/>
    <lineage>
        <taxon>Bacteria</taxon>
        <taxon>Pseudomonadati</taxon>
        <taxon>Pseudomonadota</taxon>
        <taxon>Betaproteobacteria</taxon>
        <taxon>Candidatus Accumulibacter</taxon>
    </lineage>
</organism>
<name>A0A011NS32_9PROT</name>
<keyword evidence="2" id="KW-0808">Transferase</keyword>
<dbReference type="InterPro" id="IPR042095">
    <property type="entry name" value="SUMF_sf"/>
</dbReference>
<keyword evidence="2" id="KW-0418">Kinase</keyword>